<proteinExistence type="inferred from homology"/>
<dbReference type="InterPro" id="IPR042100">
    <property type="entry name" value="Bug_dom1"/>
</dbReference>
<dbReference type="PROSITE" id="PS51257">
    <property type="entry name" value="PROKAR_LIPOPROTEIN"/>
    <property type="match status" value="1"/>
</dbReference>
<dbReference type="InterPro" id="IPR005064">
    <property type="entry name" value="BUG"/>
</dbReference>
<dbReference type="RefSeq" id="WP_219965602.1">
    <property type="nucleotide sequence ID" value="NZ_JAGFNZ010000003.1"/>
</dbReference>
<dbReference type="Proteomes" id="UP000719942">
    <property type="component" value="Unassembled WGS sequence"/>
</dbReference>
<dbReference type="PIRSF" id="PIRSF017082">
    <property type="entry name" value="YflP"/>
    <property type="match status" value="1"/>
</dbReference>
<protein>
    <submittedName>
        <fullName evidence="3">Tripartite tricarboxylate transporter substrate binding protein</fullName>
    </submittedName>
</protein>
<name>A0ABS7DPK8_9FIRM</name>
<organism evidence="3 4">
    <name type="scientific">Caproiciproducens faecalis</name>
    <dbReference type="NCBI Taxonomy" id="2820301"/>
    <lineage>
        <taxon>Bacteria</taxon>
        <taxon>Bacillati</taxon>
        <taxon>Bacillota</taxon>
        <taxon>Clostridia</taxon>
        <taxon>Eubacteriales</taxon>
        <taxon>Acutalibacteraceae</taxon>
        <taxon>Caproiciproducens</taxon>
    </lineage>
</organism>
<feature type="signal peptide" evidence="2">
    <location>
        <begin position="1"/>
        <end position="21"/>
    </location>
</feature>
<dbReference type="PANTHER" id="PTHR42928">
    <property type="entry name" value="TRICARBOXYLATE-BINDING PROTEIN"/>
    <property type="match status" value="1"/>
</dbReference>
<dbReference type="Gene3D" id="3.40.190.150">
    <property type="entry name" value="Bordetella uptake gene, domain 1"/>
    <property type="match status" value="1"/>
</dbReference>
<comment type="similarity">
    <text evidence="1">Belongs to the UPF0065 (bug) family.</text>
</comment>
<keyword evidence="4" id="KW-1185">Reference proteome</keyword>
<keyword evidence="2" id="KW-0732">Signal</keyword>
<evidence type="ECO:0000313" key="3">
    <source>
        <dbReference type="EMBL" id="MBW7573213.1"/>
    </source>
</evidence>
<evidence type="ECO:0000256" key="1">
    <source>
        <dbReference type="ARBA" id="ARBA00006987"/>
    </source>
</evidence>
<gene>
    <name evidence="3" type="ORF">J5W02_10355</name>
</gene>
<dbReference type="SUPFAM" id="SSF53850">
    <property type="entry name" value="Periplasmic binding protein-like II"/>
    <property type="match status" value="1"/>
</dbReference>
<dbReference type="CDD" id="cd07012">
    <property type="entry name" value="PBP2_Bug_TTT"/>
    <property type="match status" value="1"/>
</dbReference>
<dbReference type="PANTHER" id="PTHR42928:SF5">
    <property type="entry name" value="BLR1237 PROTEIN"/>
    <property type="match status" value="1"/>
</dbReference>
<evidence type="ECO:0000256" key="2">
    <source>
        <dbReference type="SAM" id="SignalP"/>
    </source>
</evidence>
<reference evidence="3 4" key="1">
    <citation type="submission" date="2021-03" db="EMBL/GenBank/DDBJ databases">
        <title>Caproiciproducens sp. nov. isolated from feces of cow.</title>
        <authorList>
            <person name="Choi J.-Y."/>
        </authorList>
    </citation>
    <scope>NUCLEOTIDE SEQUENCE [LARGE SCALE GENOMIC DNA]</scope>
    <source>
        <strain evidence="3 4">AGMB10547</strain>
    </source>
</reference>
<accession>A0ABS7DPK8</accession>
<dbReference type="Pfam" id="PF03401">
    <property type="entry name" value="TctC"/>
    <property type="match status" value="1"/>
</dbReference>
<dbReference type="EMBL" id="JAGFNZ010000003">
    <property type="protein sequence ID" value="MBW7573213.1"/>
    <property type="molecule type" value="Genomic_DNA"/>
</dbReference>
<evidence type="ECO:0000313" key="4">
    <source>
        <dbReference type="Proteomes" id="UP000719942"/>
    </source>
</evidence>
<dbReference type="Gene3D" id="3.40.190.10">
    <property type="entry name" value="Periplasmic binding protein-like II"/>
    <property type="match status" value="1"/>
</dbReference>
<sequence length="340" mass="36079">MKITSKKLLAGVLAGAMIVSAASGCQKSDGASADKKEEAKFPTKAITLVVPVEAGGSSDAIARLMSNYSDKYFGKPMVIVNQPGGASTLATAETAKAKPDGYTVVFSPVGAVCVQPHYGQIQYTYSDLKPVAQVSEEAIVLVTKKGKYKDLKDLIQQGKDAPGSIKHANSSIGGPVHLVMEKLFSDAGVKAEAIGYKGNSEVKAALLGGHINAGVLHPSEVLPILKGGEIDALAVSTSTGKRDPALPDVPTFQELGYDIDFTVWKGIFAPKDIPENVSTTLNKGFEGILNDADFQKEMQKIGQGVAFMSPDEFSKKIEKEYNYYGEVIEKTGMKEKVTGK</sequence>
<feature type="chain" id="PRO_5045954479" evidence="2">
    <location>
        <begin position="22"/>
        <end position="340"/>
    </location>
</feature>
<comment type="caution">
    <text evidence="3">The sequence shown here is derived from an EMBL/GenBank/DDBJ whole genome shotgun (WGS) entry which is preliminary data.</text>
</comment>